<comment type="caution">
    <text evidence="3">The sequence shown here is derived from an EMBL/GenBank/DDBJ whole genome shotgun (WGS) entry which is preliminary data.</text>
</comment>
<keyword evidence="4" id="KW-1185">Reference proteome</keyword>
<evidence type="ECO:0000313" key="3">
    <source>
        <dbReference type="EMBL" id="MFC0266504.1"/>
    </source>
</evidence>
<organism evidence="3 4">
    <name type="scientific">Kushneria aurantia</name>
    <dbReference type="NCBI Taxonomy" id="504092"/>
    <lineage>
        <taxon>Bacteria</taxon>
        <taxon>Pseudomonadati</taxon>
        <taxon>Pseudomonadota</taxon>
        <taxon>Gammaproteobacteria</taxon>
        <taxon>Oceanospirillales</taxon>
        <taxon>Halomonadaceae</taxon>
        <taxon>Kushneria</taxon>
    </lineage>
</organism>
<dbReference type="Pfam" id="PF14403">
    <property type="entry name" value="CP_ATPgrasp_2"/>
    <property type="match status" value="1"/>
</dbReference>
<evidence type="ECO:0000259" key="1">
    <source>
        <dbReference type="Pfam" id="PF04168"/>
    </source>
</evidence>
<protein>
    <submittedName>
        <fullName evidence="3">Circularly permuted type 2 ATP-grasp protein</fullName>
    </submittedName>
</protein>
<name>A0ABV6FYW4_9GAMM</name>
<dbReference type="Pfam" id="PF04168">
    <property type="entry name" value="Alpha-E"/>
    <property type="match status" value="1"/>
</dbReference>
<dbReference type="PANTHER" id="PTHR34595:SF2">
    <property type="entry name" value="BLR2978 PROTEIN"/>
    <property type="match status" value="1"/>
</dbReference>
<accession>A0ABV6FYW4</accession>
<dbReference type="Gene3D" id="3.40.50.11290">
    <property type="match status" value="1"/>
</dbReference>
<proteinExistence type="predicted"/>
<dbReference type="InterPro" id="IPR051680">
    <property type="entry name" value="ATP-dep_Glu-Cys_Ligase-2"/>
</dbReference>
<sequence length="836" mass="92777">MSDALMNAWAERYVVGSGLDLMTAAPEARWQPLLTALEGLGREELGRRRDEIQRLLFENGVTHGPLTEDAESGRPWQIDPLPLMMAPAQWRELEKGLVQRSRLMKALLADLYGPRRMLNQAVLPADALFANPAFWLPCAPLVGDEESALTLHGVDLTLDADGRWRVLADHLQTPAGMGYALENRIVMARVLPDIYRDAPLKRLAPFLGRRHESLSALSKLNLDHPVIALLAPGHARDGHFEHAYLAHYLNLVLVEGSDLVVRDNRLWMRTLGGLEPIDVLTRRIGDAWCDPLELRGDSLIGVPGLLQAIRAGGVSVTNLPGVGALEHPLIAAHLPILCERLLGESLMIDGVERHWCGSEAGREWALDDFDALHFQRLDGDTAEPRPSALDEAQARALRRAVEAEPERFVASRPVAGATAPFVGADSASLHPAPFNMRCFSQALFDDQAQFSHHEVMPGGLAWRGAPGTALQASQCVRDVWVTAETPQPHVSRLRRSRQPLVVTRDGDDLPSRVADSLFWLGRYGERLDGRTRLLREGFYRLMEQDQEAFRDESLAELLKLLEGEDAATAAGVAPVGSDQQRLLALLREGPEDALPTLVHRMISNGRAVRDYLGDDAWWVFNRMRQEATGLARLDVAGARRATETMVSRLAAFFGLCNETMPHHYGWRFMDIGRFIERTLTTLGLLRFALVDACLVRDPLCEIMLASTDNATAYRRRYRSALHPAAILDLLLFDEGNPRSVGYMCKRLARQIEHLPQPGNTPYRSEETQLLIRARSTLHLADLATLVRVDEDDGARAALAALLDALLTPIAALPRAIELNHFSHAEPPRQLIPMQAP</sequence>
<evidence type="ECO:0000313" key="4">
    <source>
        <dbReference type="Proteomes" id="UP001589814"/>
    </source>
</evidence>
<dbReference type="SUPFAM" id="SSF56059">
    <property type="entry name" value="Glutathione synthetase ATP-binding domain-like"/>
    <property type="match status" value="1"/>
</dbReference>
<dbReference type="InterPro" id="IPR025841">
    <property type="entry name" value="CP_ATPgrasp_2"/>
</dbReference>
<feature type="domain" description="DUF403" evidence="1">
    <location>
        <begin position="509"/>
        <end position="821"/>
    </location>
</feature>
<dbReference type="EMBL" id="JBHLVX010000002">
    <property type="protein sequence ID" value="MFC0266504.1"/>
    <property type="molecule type" value="Genomic_DNA"/>
</dbReference>
<reference evidence="3 4" key="1">
    <citation type="submission" date="2024-09" db="EMBL/GenBank/DDBJ databases">
        <authorList>
            <person name="Sun Q."/>
            <person name="Mori K."/>
        </authorList>
    </citation>
    <scope>NUCLEOTIDE SEQUENCE [LARGE SCALE GENOMIC DNA]</scope>
    <source>
        <strain evidence="3 4">CCM 7415</strain>
    </source>
</reference>
<dbReference type="PANTHER" id="PTHR34595">
    <property type="entry name" value="BLR5612 PROTEIN"/>
    <property type="match status" value="1"/>
</dbReference>
<dbReference type="RefSeq" id="WP_019952339.1">
    <property type="nucleotide sequence ID" value="NZ_JBHLVX010000002.1"/>
</dbReference>
<dbReference type="InterPro" id="IPR007296">
    <property type="entry name" value="DUF403"/>
</dbReference>
<dbReference type="Proteomes" id="UP001589814">
    <property type="component" value="Unassembled WGS sequence"/>
</dbReference>
<gene>
    <name evidence="3" type="ORF">ACFFHW_00585</name>
</gene>
<feature type="domain" description="Circularly permuted ATP-grasp type 2" evidence="2">
    <location>
        <begin position="82"/>
        <end position="461"/>
    </location>
</feature>
<evidence type="ECO:0000259" key="2">
    <source>
        <dbReference type="Pfam" id="PF14403"/>
    </source>
</evidence>